<name>A0AAW8U876_9ENTE</name>
<dbReference type="Gene3D" id="1.10.150.280">
    <property type="entry name" value="AF1531-like domain"/>
    <property type="match status" value="1"/>
</dbReference>
<feature type="domain" description="Helix-hairpin-helix DNA-binding motif class 1" evidence="2">
    <location>
        <begin position="160"/>
        <end position="179"/>
    </location>
</feature>
<dbReference type="SMART" id="SM00278">
    <property type="entry name" value="HhH1"/>
    <property type="match status" value="2"/>
</dbReference>
<keyword evidence="1" id="KW-1133">Transmembrane helix</keyword>
<comment type="caution">
    <text evidence="3">The sequence shown here is derived from an EMBL/GenBank/DDBJ whole genome shotgun (WGS) entry which is preliminary data.</text>
</comment>
<dbReference type="Pfam" id="PF12836">
    <property type="entry name" value="HHH_3"/>
    <property type="match status" value="1"/>
</dbReference>
<proteinExistence type="predicted"/>
<accession>A0AAW8U876</accession>
<gene>
    <name evidence="3" type="ORF">P7H70_03970</name>
</gene>
<dbReference type="GO" id="GO:0003677">
    <property type="term" value="F:DNA binding"/>
    <property type="evidence" value="ECO:0007669"/>
    <property type="project" value="InterPro"/>
</dbReference>
<dbReference type="GO" id="GO:0006281">
    <property type="term" value="P:DNA repair"/>
    <property type="evidence" value="ECO:0007669"/>
    <property type="project" value="InterPro"/>
</dbReference>
<dbReference type="Pfam" id="PF10531">
    <property type="entry name" value="SLBB"/>
    <property type="match status" value="1"/>
</dbReference>
<dbReference type="NCBIfam" id="TIGR00426">
    <property type="entry name" value="competence protein ComEA helix-hairpin-helix repeat region"/>
    <property type="match status" value="1"/>
</dbReference>
<evidence type="ECO:0000313" key="4">
    <source>
        <dbReference type="Proteomes" id="UP001268577"/>
    </source>
</evidence>
<dbReference type="Proteomes" id="UP001268577">
    <property type="component" value="Unassembled WGS sequence"/>
</dbReference>
<dbReference type="InterPro" id="IPR019554">
    <property type="entry name" value="Soluble_ligand-bd"/>
</dbReference>
<dbReference type="PANTHER" id="PTHR21180:SF32">
    <property type="entry name" value="ENDONUCLEASE_EXONUCLEASE_PHOSPHATASE FAMILY DOMAIN-CONTAINING PROTEIN 1"/>
    <property type="match status" value="1"/>
</dbReference>
<feature type="domain" description="Helix-hairpin-helix DNA-binding motif class 1" evidence="2">
    <location>
        <begin position="190"/>
        <end position="209"/>
    </location>
</feature>
<protein>
    <submittedName>
        <fullName evidence="3">Helix-hairpin-helix domain-containing protein</fullName>
    </submittedName>
</protein>
<reference evidence="3" key="1">
    <citation type="submission" date="2023-03" db="EMBL/GenBank/DDBJ databases">
        <authorList>
            <person name="Shen W."/>
            <person name="Cai J."/>
        </authorList>
    </citation>
    <scope>NUCLEOTIDE SEQUENCE</scope>
    <source>
        <strain evidence="3">P96-3</strain>
    </source>
</reference>
<dbReference type="InterPro" id="IPR051675">
    <property type="entry name" value="Endo/Exo/Phosphatase_dom_1"/>
</dbReference>
<keyword evidence="1" id="KW-0812">Transmembrane</keyword>
<evidence type="ECO:0000256" key="1">
    <source>
        <dbReference type="SAM" id="Phobius"/>
    </source>
</evidence>
<keyword evidence="1" id="KW-0472">Membrane</keyword>
<feature type="transmembrane region" description="Helical" evidence="1">
    <location>
        <begin position="12"/>
        <end position="31"/>
    </location>
</feature>
<dbReference type="SUPFAM" id="SSF47781">
    <property type="entry name" value="RuvA domain 2-like"/>
    <property type="match status" value="1"/>
</dbReference>
<dbReference type="InterPro" id="IPR010994">
    <property type="entry name" value="RuvA_2-like"/>
</dbReference>
<dbReference type="InterPro" id="IPR003583">
    <property type="entry name" value="Hlx-hairpin-Hlx_DNA-bd_motif"/>
</dbReference>
<dbReference type="AlphaFoldDB" id="A0AAW8U876"/>
<evidence type="ECO:0000259" key="2">
    <source>
        <dbReference type="SMART" id="SM00278"/>
    </source>
</evidence>
<dbReference type="GO" id="GO:0015628">
    <property type="term" value="P:protein secretion by the type II secretion system"/>
    <property type="evidence" value="ECO:0007669"/>
    <property type="project" value="TreeGrafter"/>
</dbReference>
<dbReference type="Gene3D" id="3.10.20.600">
    <property type="match status" value="1"/>
</dbReference>
<dbReference type="EMBL" id="JARQBZ010000005">
    <property type="protein sequence ID" value="MDT2833200.1"/>
    <property type="molecule type" value="Genomic_DNA"/>
</dbReference>
<organism evidence="3 4">
    <name type="scientific">Vagococcus carniphilus</name>
    <dbReference type="NCBI Taxonomy" id="218144"/>
    <lineage>
        <taxon>Bacteria</taxon>
        <taxon>Bacillati</taxon>
        <taxon>Bacillota</taxon>
        <taxon>Bacilli</taxon>
        <taxon>Lactobacillales</taxon>
        <taxon>Enterococcaceae</taxon>
        <taxon>Vagococcus</taxon>
    </lineage>
</organism>
<dbReference type="GO" id="GO:0015627">
    <property type="term" value="C:type II protein secretion system complex"/>
    <property type="evidence" value="ECO:0007669"/>
    <property type="project" value="TreeGrafter"/>
</dbReference>
<dbReference type="InterPro" id="IPR004509">
    <property type="entry name" value="Competence_ComEA_HhH"/>
</dbReference>
<evidence type="ECO:0000313" key="3">
    <source>
        <dbReference type="EMBL" id="MDT2833200.1"/>
    </source>
</evidence>
<dbReference type="PANTHER" id="PTHR21180">
    <property type="entry name" value="ENDONUCLEASE/EXONUCLEASE/PHOSPHATASE FAMILY DOMAIN-CONTAINING PROTEIN 1"/>
    <property type="match status" value="1"/>
</dbReference>
<dbReference type="RefSeq" id="WP_311874995.1">
    <property type="nucleotide sequence ID" value="NZ_JARQBZ010000005.1"/>
</dbReference>
<sequence length="212" mass="23881">MGYLKKYVKRETLLFLGIGFLILIGMKFFLFNQETKATVIVEDDVKASSQSDLKQVEEEKTDGKMYVDIKGAVRMPGMYEVTSDMRVLNVIDMAGGLKEKADDKQINFSQKLEDQMIIYIPLEGEEIPDLINNQTISKETSGGKESEESGKVNLNQAEKDELMTLNGVGEKKAEKIIEYREENGSFKSIEDLKNVNGIGEKTFESLKESITI</sequence>